<dbReference type="InterPro" id="IPR013785">
    <property type="entry name" value="Aldolase_TIM"/>
</dbReference>
<gene>
    <name evidence="1" type="ORF">ISN26_00350</name>
</gene>
<evidence type="ECO:0000313" key="2">
    <source>
        <dbReference type="Proteomes" id="UP000604381"/>
    </source>
</evidence>
<protein>
    <submittedName>
        <fullName evidence="1">Type I 3-dehydroquinate dehydratase</fullName>
    </submittedName>
</protein>
<dbReference type="InterPro" id="IPR001381">
    <property type="entry name" value="DHquinase_I"/>
</dbReference>
<accession>A0A930XVZ2</accession>
<organism evidence="1 2">
    <name type="scientific">Candidatus Amphirhobacter heronislandensis</name>
    <dbReference type="NCBI Taxonomy" id="1732024"/>
    <lineage>
        <taxon>Bacteria</taxon>
        <taxon>Pseudomonadati</taxon>
        <taxon>Pseudomonadota</taxon>
        <taxon>Gammaproteobacteria</taxon>
        <taxon>Candidatus Tethybacterales</taxon>
        <taxon>Candidatus Tethybacteraceae</taxon>
        <taxon>Candidatus Amphirhobacter</taxon>
    </lineage>
</organism>
<dbReference type="AlphaFoldDB" id="A0A930XVZ2"/>
<sequence length="117" mass="12029">MPATEGGGRPSCLIALPCSAAPDPAELADLAARGADLFELRLDLSAIATADEAAAAAQGFAGHRLIATCRSEREGGRPRPDAERLALLRACAPHAAAIDIELSSTEIFDAVADRLPP</sequence>
<reference evidence="1" key="1">
    <citation type="submission" date="2020-10" db="EMBL/GenBank/DDBJ databases">
        <title>An improved Amphimedon queenslandica hologenome assembly reveals how three proteobacterial symbionts can extend the metabolic phenotypic of their marine sponge host.</title>
        <authorList>
            <person name="Degnan B."/>
            <person name="Degnan S."/>
            <person name="Xiang X."/>
        </authorList>
    </citation>
    <scope>NUCLEOTIDE SEQUENCE</scope>
    <source>
        <strain evidence="1">AqS2</strain>
    </source>
</reference>
<dbReference type="Gene3D" id="3.20.20.70">
    <property type="entry name" value="Aldolase class I"/>
    <property type="match status" value="1"/>
</dbReference>
<dbReference type="EMBL" id="JADHEI010000009">
    <property type="protein sequence ID" value="MBF2734542.1"/>
    <property type="molecule type" value="Genomic_DNA"/>
</dbReference>
<proteinExistence type="predicted"/>
<comment type="caution">
    <text evidence="1">The sequence shown here is derived from an EMBL/GenBank/DDBJ whole genome shotgun (WGS) entry which is preliminary data.</text>
</comment>
<evidence type="ECO:0000313" key="1">
    <source>
        <dbReference type="EMBL" id="MBF2734542.1"/>
    </source>
</evidence>
<keyword evidence="2" id="KW-1185">Reference proteome</keyword>
<dbReference type="Proteomes" id="UP000604381">
    <property type="component" value="Unassembled WGS sequence"/>
</dbReference>
<dbReference type="SUPFAM" id="SSF51569">
    <property type="entry name" value="Aldolase"/>
    <property type="match status" value="1"/>
</dbReference>
<dbReference type="GO" id="GO:0003855">
    <property type="term" value="F:3-dehydroquinate dehydratase activity"/>
    <property type="evidence" value="ECO:0007669"/>
    <property type="project" value="InterPro"/>
</dbReference>
<dbReference type="Pfam" id="PF01487">
    <property type="entry name" value="DHquinase_I"/>
    <property type="match status" value="1"/>
</dbReference>
<name>A0A930XVZ2_9GAMM</name>